<dbReference type="Proteomes" id="UP000006556">
    <property type="component" value="Chromosome"/>
</dbReference>
<dbReference type="AlphaFoldDB" id="A5D1H7"/>
<evidence type="ECO:0000256" key="5">
    <source>
        <dbReference type="ARBA" id="ARBA00022516"/>
    </source>
</evidence>
<dbReference type="InterPro" id="IPR000794">
    <property type="entry name" value="Beta-ketoacyl_synthase"/>
</dbReference>
<gene>
    <name evidence="18" type="primary">FabB</name>
    <name evidence="18" type="ordered locus">PTH_1739</name>
</gene>
<proteinExistence type="inferred from homology"/>
<keyword evidence="10 14" id="KW-0012">Acyltransferase</keyword>
<dbReference type="InterPro" id="IPR018201">
    <property type="entry name" value="Ketoacyl_synth_AS"/>
</dbReference>
<keyword evidence="8" id="KW-0443">Lipid metabolism</keyword>
<evidence type="ECO:0000256" key="15">
    <source>
        <dbReference type="PIRSR" id="PIRSR000447-1"/>
    </source>
</evidence>
<dbReference type="KEGG" id="pth:PTH_1739"/>
<organism evidence="18 19">
    <name type="scientific">Pelotomaculum thermopropionicum (strain DSM 13744 / JCM 10971 / SI)</name>
    <dbReference type="NCBI Taxonomy" id="370438"/>
    <lineage>
        <taxon>Bacteria</taxon>
        <taxon>Bacillati</taxon>
        <taxon>Bacillota</taxon>
        <taxon>Clostridia</taxon>
        <taxon>Eubacteriales</taxon>
        <taxon>Desulfotomaculaceae</taxon>
        <taxon>Pelotomaculum</taxon>
    </lineage>
</organism>
<dbReference type="NCBIfam" id="NF005589">
    <property type="entry name" value="PRK07314.1"/>
    <property type="match status" value="1"/>
</dbReference>
<evidence type="ECO:0000256" key="6">
    <source>
        <dbReference type="ARBA" id="ARBA00022679"/>
    </source>
</evidence>
<evidence type="ECO:0000256" key="4">
    <source>
        <dbReference type="ARBA" id="ARBA00014657"/>
    </source>
</evidence>
<dbReference type="Pfam" id="PF00109">
    <property type="entry name" value="ketoacyl-synt"/>
    <property type="match status" value="1"/>
</dbReference>
<dbReference type="UniPathway" id="UPA00094"/>
<evidence type="ECO:0000256" key="3">
    <source>
        <dbReference type="ARBA" id="ARBA00012356"/>
    </source>
</evidence>
<comment type="similarity">
    <text evidence="2 14 16">Belongs to the thiolase-like superfamily. Beta-ketoacyl-ACP synthases family.</text>
</comment>
<dbReference type="GO" id="GO:0006633">
    <property type="term" value="P:fatty acid biosynthetic process"/>
    <property type="evidence" value="ECO:0007669"/>
    <property type="project" value="UniProtKB-UniRule"/>
</dbReference>
<name>A5D1H7_PELTS</name>
<dbReference type="eggNOG" id="COG0304">
    <property type="taxonomic scope" value="Bacteria"/>
</dbReference>
<evidence type="ECO:0000256" key="9">
    <source>
        <dbReference type="ARBA" id="ARBA00023160"/>
    </source>
</evidence>
<comment type="catalytic activity">
    <reaction evidence="12 14">
        <text>(9Z)-hexadecenoyl-[ACP] + malonyl-[ACP] + H(+) = 3-oxo-(11Z)-octadecenoyl-[ACP] + holo-[ACP] + CO2</text>
        <dbReference type="Rhea" id="RHEA:55040"/>
        <dbReference type="Rhea" id="RHEA-COMP:9623"/>
        <dbReference type="Rhea" id="RHEA-COMP:9685"/>
        <dbReference type="Rhea" id="RHEA-COMP:10800"/>
        <dbReference type="Rhea" id="RHEA-COMP:14074"/>
        <dbReference type="ChEBI" id="CHEBI:15378"/>
        <dbReference type="ChEBI" id="CHEBI:16526"/>
        <dbReference type="ChEBI" id="CHEBI:64479"/>
        <dbReference type="ChEBI" id="CHEBI:78449"/>
        <dbReference type="ChEBI" id="CHEBI:83989"/>
        <dbReference type="ChEBI" id="CHEBI:138538"/>
        <dbReference type="EC" id="2.3.1.179"/>
    </reaction>
</comment>
<dbReference type="InterPro" id="IPR020841">
    <property type="entry name" value="PKS_Beta-ketoAc_synthase_dom"/>
</dbReference>
<feature type="domain" description="Ketosynthase family 3 (KS3)" evidence="17">
    <location>
        <begin position="2"/>
        <end position="410"/>
    </location>
</feature>
<keyword evidence="6 14" id="KW-0808">Transferase</keyword>
<feature type="active site" description="For beta-ketoacyl synthase activity" evidence="15">
    <location>
        <position position="163"/>
    </location>
</feature>
<dbReference type="PIRSF" id="PIRSF000447">
    <property type="entry name" value="KAS_II"/>
    <property type="match status" value="1"/>
</dbReference>
<dbReference type="HOGENOM" id="CLU_000022_69_2_9"/>
<evidence type="ECO:0000256" key="2">
    <source>
        <dbReference type="ARBA" id="ARBA00008467"/>
    </source>
</evidence>
<dbReference type="Pfam" id="PF02801">
    <property type="entry name" value="Ketoacyl-synt_C"/>
    <property type="match status" value="1"/>
</dbReference>
<evidence type="ECO:0000256" key="12">
    <source>
        <dbReference type="ARBA" id="ARBA00047318"/>
    </source>
</evidence>
<protein>
    <recommendedName>
        <fullName evidence="4 14">3-oxoacyl-[acyl-carrier-protein] synthase 2</fullName>
        <ecNumber evidence="3 14">2.3.1.179</ecNumber>
    </recommendedName>
</protein>
<comment type="function">
    <text evidence="11 14">Involved in the type II fatty acid elongation cycle. Catalyzes the elongation of a wide range of acyl-ACP by the addition of two carbons from malonyl-ACP to an acyl acceptor. Can efficiently catalyze the conversion of palmitoleoyl-ACP (cis-hexadec-9-enoyl-ACP) to cis-vaccenoyl-ACP (cis-octadec-11-enoyl-ACP), an essential step in the thermal regulation of fatty acid composition.</text>
</comment>
<accession>A5D1H7</accession>
<dbReference type="InterPro" id="IPR014031">
    <property type="entry name" value="Ketoacyl_synth_C"/>
</dbReference>
<dbReference type="FunFam" id="3.40.47.10:FF:000009">
    <property type="entry name" value="3-oxoacyl-[acyl-carrier-protein] synthase 2"/>
    <property type="match status" value="1"/>
</dbReference>
<dbReference type="Gene3D" id="3.40.47.10">
    <property type="match status" value="1"/>
</dbReference>
<evidence type="ECO:0000256" key="1">
    <source>
        <dbReference type="ARBA" id="ARBA00005194"/>
    </source>
</evidence>
<dbReference type="PROSITE" id="PS52004">
    <property type="entry name" value="KS3_2"/>
    <property type="match status" value="1"/>
</dbReference>
<keyword evidence="5 14" id="KW-0444">Lipid biosynthesis</keyword>
<dbReference type="STRING" id="370438.PTH_1739"/>
<sequence>MRKRVVVTGLGIISPVGTGLEKFWASLTGGISGIKPVTRFDPVNFSTKIAGEVKDFNPFDYMDRKEARRMDRFTQFAVAATGMALSDSGLDLEKADRNRIGVILGSGIGGIETLEEQARVLGEKGPGRVSPFFVPMMIANMGAGQVAISYRLQGPNITTVTACASSTNAIGDAFKMLQWGHADVIITGGTEAPITPLAMAGFCSMKAMSTRNDEPEKACRPFDAGRDGFVVGEGAAILVLETLENALNRGARIYAEVAGYGSTCDAYHITAPDPEGCGAVKAMREALADAGIEPDSIDYINAHATATPLGDKAETLAIKKVFKQHAYEMAISSTKSMTGHLLGAAGGLEAIVCVMAIHKGVIPPTINYEQPDPECDLDFVPNVARKAEVNAALSNSFGFGGHNATLIFKKYEN</sequence>
<dbReference type="InterPro" id="IPR016039">
    <property type="entry name" value="Thiolase-like"/>
</dbReference>
<dbReference type="PANTHER" id="PTHR11712:SF336">
    <property type="entry name" value="3-OXOACYL-[ACYL-CARRIER-PROTEIN] SYNTHASE, MITOCHONDRIAL"/>
    <property type="match status" value="1"/>
</dbReference>
<comment type="catalytic activity">
    <reaction evidence="13 14">
        <text>a fatty acyl-[ACP] + malonyl-[ACP] + H(+) = a 3-oxoacyl-[ACP] + holo-[ACP] + CO2</text>
        <dbReference type="Rhea" id="RHEA:22836"/>
        <dbReference type="Rhea" id="RHEA-COMP:9623"/>
        <dbReference type="Rhea" id="RHEA-COMP:9685"/>
        <dbReference type="Rhea" id="RHEA-COMP:9916"/>
        <dbReference type="Rhea" id="RHEA-COMP:14125"/>
        <dbReference type="ChEBI" id="CHEBI:15378"/>
        <dbReference type="ChEBI" id="CHEBI:16526"/>
        <dbReference type="ChEBI" id="CHEBI:64479"/>
        <dbReference type="ChEBI" id="CHEBI:78449"/>
        <dbReference type="ChEBI" id="CHEBI:78776"/>
        <dbReference type="ChEBI" id="CHEBI:138651"/>
    </reaction>
</comment>
<reference evidence="19" key="1">
    <citation type="journal article" date="2008" name="Genome Res.">
        <title>The genome of Pelotomaculum thermopropionicum reveals niche-associated evolution in anaerobic microbiota.</title>
        <authorList>
            <person name="Kosaka T."/>
            <person name="Kato S."/>
            <person name="Shimoyama T."/>
            <person name="Ishii S."/>
            <person name="Abe T."/>
            <person name="Watanabe K."/>
        </authorList>
    </citation>
    <scope>NUCLEOTIDE SEQUENCE [LARGE SCALE GENOMIC DNA]</scope>
    <source>
        <strain evidence="19">DSM 13744 / JCM 10971 / SI</strain>
    </source>
</reference>
<evidence type="ECO:0000256" key="10">
    <source>
        <dbReference type="ARBA" id="ARBA00023315"/>
    </source>
</evidence>
<evidence type="ECO:0000256" key="11">
    <source>
        <dbReference type="ARBA" id="ARBA00024006"/>
    </source>
</evidence>
<comment type="pathway">
    <text evidence="1 14">Lipid metabolism; fatty acid biosynthesis.</text>
</comment>
<dbReference type="PROSITE" id="PS00606">
    <property type="entry name" value="KS3_1"/>
    <property type="match status" value="1"/>
</dbReference>
<dbReference type="InterPro" id="IPR014030">
    <property type="entry name" value="Ketoacyl_synth_N"/>
</dbReference>
<dbReference type="GO" id="GO:0004315">
    <property type="term" value="F:3-oxoacyl-[acyl-carrier-protein] synthase activity"/>
    <property type="evidence" value="ECO:0007669"/>
    <property type="project" value="UniProtKB-UniRule"/>
</dbReference>
<dbReference type="CDD" id="cd00834">
    <property type="entry name" value="KAS_I_II"/>
    <property type="match status" value="1"/>
</dbReference>
<evidence type="ECO:0000256" key="13">
    <source>
        <dbReference type="ARBA" id="ARBA00047659"/>
    </source>
</evidence>
<dbReference type="SUPFAM" id="SSF53901">
    <property type="entry name" value="Thiolase-like"/>
    <property type="match status" value="2"/>
</dbReference>
<evidence type="ECO:0000256" key="7">
    <source>
        <dbReference type="ARBA" id="ARBA00022832"/>
    </source>
</evidence>
<dbReference type="NCBIfam" id="NF004970">
    <property type="entry name" value="PRK06333.1"/>
    <property type="match status" value="1"/>
</dbReference>
<keyword evidence="9 14" id="KW-0275">Fatty acid biosynthesis</keyword>
<dbReference type="EC" id="2.3.1.179" evidence="3 14"/>
<dbReference type="InterPro" id="IPR017568">
    <property type="entry name" value="3-oxoacyl-ACP_synth-2"/>
</dbReference>
<dbReference type="EMBL" id="AP009389">
    <property type="protein sequence ID" value="BAF59920.1"/>
    <property type="molecule type" value="Genomic_DNA"/>
</dbReference>
<dbReference type="NCBIfam" id="TIGR03150">
    <property type="entry name" value="fabF"/>
    <property type="match status" value="1"/>
</dbReference>
<evidence type="ECO:0000313" key="19">
    <source>
        <dbReference type="Proteomes" id="UP000006556"/>
    </source>
</evidence>
<dbReference type="SMART" id="SM00825">
    <property type="entry name" value="PKS_KS"/>
    <property type="match status" value="1"/>
</dbReference>
<keyword evidence="19" id="KW-1185">Reference proteome</keyword>
<dbReference type="GO" id="GO:0005829">
    <property type="term" value="C:cytosol"/>
    <property type="evidence" value="ECO:0007669"/>
    <property type="project" value="TreeGrafter"/>
</dbReference>
<dbReference type="PANTHER" id="PTHR11712">
    <property type="entry name" value="POLYKETIDE SYNTHASE-RELATED"/>
    <property type="match status" value="1"/>
</dbReference>
<evidence type="ECO:0000256" key="14">
    <source>
        <dbReference type="PIRNR" id="PIRNR000447"/>
    </source>
</evidence>
<keyword evidence="7" id="KW-0276">Fatty acid metabolism</keyword>
<evidence type="ECO:0000256" key="8">
    <source>
        <dbReference type="ARBA" id="ARBA00023098"/>
    </source>
</evidence>
<evidence type="ECO:0000259" key="17">
    <source>
        <dbReference type="PROSITE" id="PS52004"/>
    </source>
</evidence>
<evidence type="ECO:0000313" key="18">
    <source>
        <dbReference type="EMBL" id="BAF59920.1"/>
    </source>
</evidence>
<evidence type="ECO:0000256" key="16">
    <source>
        <dbReference type="RuleBase" id="RU003694"/>
    </source>
</evidence>